<dbReference type="AlphaFoldDB" id="A0A9P7AR10"/>
<evidence type="ECO:0000313" key="2">
    <source>
        <dbReference type="Proteomes" id="UP000807769"/>
    </source>
</evidence>
<dbReference type="EMBL" id="JABBWG010000360">
    <property type="protein sequence ID" value="KAG1794746.1"/>
    <property type="molecule type" value="Genomic_DNA"/>
</dbReference>
<accession>A0A9P7AR10</accession>
<organism evidence="1 2">
    <name type="scientific">Suillus subaureus</name>
    <dbReference type="NCBI Taxonomy" id="48587"/>
    <lineage>
        <taxon>Eukaryota</taxon>
        <taxon>Fungi</taxon>
        <taxon>Dikarya</taxon>
        <taxon>Basidiomycota</taxon>
        <taxon>Agaricomycotina</taxon>
        <taxon>Agaricomycetes</taxon>
        <taxon>Agaricomycetidae</taxon>
        <taxon>Boletales</taxon>
        <taxon>Suillineae</taxon>
        <taxon>Suillaceae</taxon>
        <taxon>Suillus</taxon>
    </lineage>
</organism>
<dbReference type="RefSeq" id="XP_041185160.1">
    <property type="nucleotide sequence ID" value="XM_041333828.1"/>
</dbReference>
<dbReference type="OrthoDB" id="3236755at2759"/>
<dbReference type="GeneID" id="64627845"/>
<keyword evidence="2" id="KW-1185">Reference proteome</keyword>
<protein>
    <submittedName>
        <fullName evidence="1">Uncharacterized protein</fullName>
    </submittedName>
</protein>
<sequence length="126" mass="13929">MQPHLKDRLVELQLCLEALPTEIPIPKESKYNFSNFGPDADWTTATQSWMSLTPRIYLKMAQKKADSFDGEAFDAASIINLDSTTLADVLADKDLAPAAPKNTVTLLLASTLVQEKALTEADWDMT</sequence>
<proteinExistence type="predicted"/>
<comment type="caution">
    <text evidence="1">The sequence shown here is derived from an EMBL/GenBank/DDBJ whole genome shotgun (WGS) entry which is preliminary data.</text>
</comment>
<dbReference type="Proteomes" id="UP000807769">
    <property type="component" value="Unassembled WGS sequence"/>
</dbReference>
<name>A0A9P7AR10_9AGAM</name>
<gene>
    <name evidence="1" type="ORF">BJ212DRAFT_1306765</name>
</gene>
<evidence type="ECO:0000313" key="1">
    <source>
        <dbReference type="EMBL" id="KAG1794746.1"/>
    </source>
</evidence>
<reference evidence="1" key="1">
    <citation type="journal article" date="2020" name="New Phytol.">
        <title>Comparative genomics reveals dynamic genome evolution in host specialist ectomycorrhizal fungi.</title>
        <authorList>
            <person name="Lofgren L.A."/>
            <person name="Nguyen N.H."/>
            <person name="Vilgalys R."/>
            <person name="Ruytinx J."/>
            <person name="Liao H.L."/>
            <person name="Branco S."/>
            <person name="Kuo A."/>
            <person name="LaButti K."/>
            <person name="Lipzen A."/>
            <person name="Andreopoulos W."/>
            <person name="Pangilinan J."/>
            <person name="Riley R."/>
            <person name="Hundley H."/>
            <person name="Na H."/>
            <person name="Barry K."/>
            <person name="Grigoriev I.V."/>
            <person name="Stajich J.E."/>
            <person name="Kennedy P.G."/>
        </authorList>
    </citation>
    <scope>NUCLEOTIDE SEQUENCE</scope>
    <source>
        <strain evidence="1">MN1</strain>
    </source>
</reference>